<dbReference type="RefSeq" id="WP_266279755.1">
    <property type="nucleotide sequence ID" value="NZ_JAPKNF010000001.1"/>
</dbReference>
<evidence type="ECO:0000313" key="4">
    <source>
        <dbReference type="Proteomes" id="UP001223743"/>
    </source>
</evidence>
<dbReference type="Gene3D" id="3.40.50.300">
    <property type="entry name" value="P-loop containing nucleotide triphosphate hydrolases"/>
    <property type="match status" value="1"/>
</dbReference>
<sequence>MSEDPLAGASTVAVEAAARASLWPEPQWLTELCAEPGNEWARKAWEKARQVPGAWFDHAKAEKVVALWPTWFVLTDDRFAGVPFRLLPWQAAVVRLLVGWKAPTEIIDPWTGAKTFAHVRVFKRLLLWIPRKNGKSEFLAALALLFFAIEGVAGGQGFVFARDEAQGRVVLRKMKAMIAGNPRLAEDAQPFAKSIYLKPTASLFELLTGSEEGKHGKSPTVIAGDEMHEWRSREVETTLRQGTGTRLQPIELYASTAGKKTNPTGVALWEESLAILDGRIDDPATLVVVFAAGPEDDWRDEDAWRRANPSLGLSPTIAFLRREAALAIDNPRAEAHFRCYHLNQWVDGTVRWLSVKKWDACAVDATSWKTAAQRLKGRTCWGAIDVSSTRDVTALIWLFPPEGDETKWQLACRFWVPELTLAERVKADRLPYDRWKAMGAMETTPGDYVDQNFVKAAVLEGFNDFDVLGVGYDPWNATKLVADLETEGVEIDRLIEMRQGIATLGEPSKHFERLVYAELLDHGGHPVMRWMAGNAVVRFDENLNFAPAKKRSAEKIDGIVAGVMAAGLAFRNDDAKSFWETT</sequence>
<evidence type="ECO:0000313" key="3">
    <source>
        <dbReference type="EMBL" id="MDQ0516320.1"/>
    </source>
</evidence>
<keyword evidence="4" id="KW-1185">Reference proteome</keyword>
<feature type="domain" description="Terminase large subunit-like ATPase" evidence="1">
    <location>
        <begin position="117"/>
        <end position="262"/>
    </location>
</feature>
<comment type="caution">
    <text evidence="3">The sequence shown here is derived from an EMBL/GenBank/DDBJ whole genome shotgun (WGS) entry which is preliminary data.</text>
</comment>
<dbReference type="InterPro" id="IPR027417">
    <property type="entry name" value="P-loop_NTPase"/>
</dbReference>
<evidence type="ECO:0000259" key="1">
    <source>
        <dbReference type="Pfam" id="PF03354"/>
    </source>
</evidence>
<dbReference type="EMBL" id="JAUSWJ010000001">
    <property type="protein sequence ID" value="MDQ0516320.1"/>
    <property type="molecule type" value="Genomic_DNA"/>
</dbReference>
<dbReference type="PANTHER" id="PTHR41287:SF1">
    <property type="entry name" value="PROTEIN YMFN"/>
    <property type="match status" value="1"/>
</dbReference>
<dbReference type="InterPro" id="IPR046462">
    <property type="entry name" value="TerL_nuclease"/>
</dbReference>
<accession>A0ABU0M5U0</accession>
<evidence type="ECO:0000259" key="2">
    <source>
        <dbReference type="Pfam" id="PF20441"/>
    </source>
</evidence>
<dbReference type="Pfam" id="PF20441">
    <property type="entry name" value="TerL_nuclease"/>
    <property type="match status" value="1"/>
</dbReference>
<feature type="domain" description="Terminase large subunit-like endonuclease" evidence="2">
    <location>
        <begin position="280"/>
        <end position="569"/>
    </location>
</feature>
<dbReference type="Pfam" id="PF03354">
    <property type="entry name" value="TerL_ATPase"/>
    <property type="match status" value="1"/>
</dbReference>
<dbReference type="Proteomes" id="UP001223743">
    <property type="component" value="Unassembled WGS sequence"/>
</dbReference>
<dbReference type="PANTHER" id="PTHR41287">
    <property type="match status" value="1"/>
</dbReference>
<proteinExistence type="predicted"/>
<organism evidence="3 4">
    <name type="scientific">Kaistia geumhonensis</name>
    <dbReference type="NCBI Taxonomy" id="410839"/>
    <lineage>
        <taxon>Bacteria</taxon>
        <taxon>Pseudomonadati</taxon>
        <taxon>Pseudomonadota</taxon>
        <taxon>Alphaproteobacteria</taxon>
        <taxon>Hyphomicrobiales</taxon>
        <taxon>Kaistiaceae</taxon>
        <taxon>Kaistia</taxon>
    </lineage>
</organism>
<dbReference type="InterPro" id="IPR005021">
    <property type="entry name" value="Terminase_largesu-like"/>
</dbReference>
<dbReference type="InterPro" id="IPR046461">
    <property type="entry name" value="TerL_ATPase"/>
</dbReference>
<name>A0ABU0M5U0_9HYPH</name>
<gene>
    <name evidence="3" type="ORF">QO015_001933</name>
</gene>
<reference evidence="3 4" key="1">
    <citation type="submission" date="2023-07" db="EMBL/GenBank/DDBJ databases">
        <title>Genomic Encyclopedia of Type Strains, Phase IV (KMG-IV): sequencing the most valuable type-strain genomes for metagenomic binning, comparative biology and taxonomic classification.</title>
        <authorList>
            <person name="Goeker M."/>
        </authorList>
    </citation>
    <scope>NUCLEOTIDE SEQUENCE [LARGE SCALE GENOMIC DNA]</scope>
    <source>
        <strain evidence="3 4">B1-1</strain>
    </source>
</reference>
<protein>
    <submittedName>
        <fullName evidence="3">Phage terminase large subunit-like protein</fullName>
    </submittedName>
</protein>